<feature type="region of interest" description="Disordered" evidence="1">
    <location>
        <begin position="42"/>
        <end position="159"/>
    </location>
</feature>
<organism evidence="2 3">
    <name type="scientific">Glarea lozoyensis (strain ATCC 20868 / MF5171)</name>
    <dbReference type="NCBI Taxonomy" id="1116229"/>
    <lineage>
        <taxon>Eukaryota</taxon>
        <taxon>Fungi</taxon>
        <taxon>Dikarya</taxon>
        <taxon>Ascomycota</taxon>
        <taxon>Pezizomycotina</taxon>
        <taxon>Leotiomycetes</taxon>
        <taxon>Helotiales</taxon>
        <taxon>Helotiaceae</taxon>
        <taxon>Glarea</taxon>
    </lineage>
</organism>
<evidence type="ECO:0000313" key="3">
    <source>
        <dbReference type="Proteomes" id="UP000016922"/>
    </source>
</evidence>
<accession>S3CLY8</accession>
<dbReference type="RefSeq" id="XP_008084881.1">
    <property type="nucleotide sequence ID" value="XM_008086690.1"/>
</dbReference>
<reference evidence="2 3" key="1">
    <citation type="journal article" date="2013" name="BMC Genomics">
        <title>Genomics-driven discovery of the pneumocandin biosynthetic gene cluster in the fungus Glarea lozoyensis.</title>
        <authorList>
            <person name="Chen L."/>
            <person name="Yue Q."/>
            <person name="Zhang X."/>
            <person name="Xiang M."/>
            <person name="Wang C."/>
            <person name="Li S."/>
            <person name="Che Y."/>
            <person name="Ortiz-Lopez F.J."/>
            <person name="Bills G.F."/>
            <person name="Liu X."/>
            <person name="An Z."/>
        </authorList>
    </citation>
    <scope>NUCLEOTIDE SEQUENCE [LARGE SCALE GENOMIC DNA]</scope>
    <source>
        <strain evidence="3">ATCC 20868 / MF5171</strain>
    </source>
</reference>
<dbReference type="EMBL" id="KE145369">
    <property type="protein sequence ID" value="EPE27522.1"/>
    <property type="molecule type" value="Genomic_DNA"/>
</dbReference>
<evidence type="ECO:0000313" key="2">
    <source>
        <dbReference type="EMBL" id="EPE27522.1"/>
    </source>
</evidence>
<sequence>MPPAERSKHKKHHNDPYPLDKSTIRLCKRAPGCRCYNCQKRAENHTAENKEEDDLSMPDKSQKGESSQVKPRDTEELQEATKEVGEVEIGEGEKGSEGSKGSMRFAEGKRGILKRSGESEGSHTIEKEEKRVGFEYGVGRGRSDGRKGQGRYVGAPRRN</sequence>
<feature type="compositionally biased region" description="Basic and acidic residues" evidence="1">
    <location>
        <begin position="70"/>
        <end position="97"/>
    </location>
</feature>
<feature type="region of interest" description="Disordered" evidence="1">
    <location>
        <begin position="1"/>
        <end position="23"/>
    </location>
</feature>
<name>S3CLY8_GLAL2</name>
<keyword evidence="3" id="KW-1185">Reference proteome</keyword>
<dbReference type="GeneID" id="19463368"/>
<dbReference type="AlphaFoldDB" id="S3CLY8"/>
<dbReference type="KEGG" id="glz:GLAREA_04313"/>
<protein>
    <submittedName>
        <fullName evidence="2">Uncharacterized protein</fullName>
    </submittedName>
</protein>
<feature type="compositionally biased region" description="Basic and acidic residues" evidence="1">
    <location>
        <begin position="106"/>
        <end position="133"/>
    </location>
</feature>
<gene>
    <name evidence="2" type="ORF">GLAREA_04313</name>
</gene>
<dbReference type="HOGENOM" id="CLU_1660933_0_0_1"/>
<dbReference type="Proteomes" id="UP000016922">
    <property type="component" value="Unassembled WGS sequence"/>
</dbReference>
<evidence type="ECO:0000256" key="1">
    <source>
        <dbReference type="SAM" id="MobiDB-lite"/>
    </source>
</evidence>
<proteinExistence type="predicted"/>